<dbReference type="EMBL" id="JAQZSM010000001">
    <property type="protein sequence ID" value="MDD7969577.1"/>
    <property type="molecule type" value="Genomic_DNA"/>
</dbReference>
<accession>A0ABT5T377</accession>
<evidence type="ECO:0008006" key="3">
    <source>
        <dbReference type="Google" id="ProtNLM"/>
    </source>
</evidence>
<gene>
    <name evidence="1" type="ORF">PUT78_00565</name>
</gene>
<proteinExistence type="predicted"/>
<evidence type="ECO:0000313" key="1">
    <source>
        <dbReference type="EMBL" id="MDD7969577.1"/>
    </source>
</evidence>
<name>A0ABT5T377_9RHOB</name>
<dbReference type="RefSeq" id="WP_274350044.1">
    <property type="nucleotide sequence ID" value="NZ_JAQZSM010000001.1"/>
</dbReference>
<protein>
    <recommendedName>
        <fullName evidence="3">Dihydroorotate dehydrogenase</fullName>
    </recommendedName>
</protein>
<reference evidence="1" key="1">
    <citation type="submission" date="2023-02" db="EMBL/GenBank/DDBJ databases">
        <title>Description of Roseinatronobacter alkalisoli sp. nov., an alkaliphilic bacerium isolated from soda soil.</title>
        <authorList>
            <person name="Wei W."/>
        </authorList>
    </citation>
    <scope>NUCLEOTIDE SEQUENCE</scope>
    <source>
        <strain evidence="1">HJB301</strain>
    </source>
</reference>
<sequence>MSTEKEHDTGRDPLDAFFAAARDQAPGLSPDLRARILTDAANTLEDMNRPAQPRPAFPGRLRGWFSGWAAPSLAGGLAAAAAGFWFGIAAPMPVSALDAPLWLHDALTYLDAISTPLVGLDDPLLLGF</sequence>
<evidence type="ECO:0000313" key="2">
    <source>
        <dbReference type="Proteomes" id="UP001431784"/>
    </source>
</evidence>
<comment type="caution">
    <text evidence="1">The sequence shown here is derived from an EMBL/GenBank/DDBJ whole genome shotgun (WGS) entry which is preliminary data.</text>
</comment>
<organism evidence="1 2">
    <name type="scientific">Roseinatronobacter alkalisoli</name>
    <dbReference type="NCBI Taxonomy" id="3028235"/>
    <lineage>
        <taxon>Bacteria</taxon>
        <taxon>Pseudomonadati</taxon>
        <taxon>Pseudomonadota</taxon>
        <taxon>Alphaproteobacteria</taxon>
        <taxon>Rhodobacterales</taxon>
        <taxon>Paracoccaceae</taxon>
        <taxon>Roseinatronobacter</taxon>
    </lineage>
</organism>
<dbReference type="Proteomes" id="UP001431784">
    <property type="component" value="Unassembled WGS sequence"/>
</dbReference>
<keyword evidence="2" id="KW-1185">Reference proteome</keyword>